<name>A0ABY5GG68_9GAMM</name>
<dbReference type="Pfam" id="PF04287">
    <property type="entry name" value="DUF446"/>
    <property type="match status" value="1"/>
</dbReference>
<dbReference type="InterPro" id="IPR023376">
    <property type="entry name" value="YqcC-like_dom"/>
</dbReference>
<accession>A0ABY5GG68</accession>
<feature type="domain" description="YqcC-like" evidence="1">
    <location>
        <begin position="6"/>
        <end position="102"/>
    </location>
</feature>
<dbReference type="Proteomes" id="UP001057998">
    <property type="component" value="Chromosome 1"/>
</dbReference>
<dbReference type="SUPFAM" id="SSF158452">
    <property type="entry name" value="YqcC-like"/>
    <property type="match status" value="1"/>
</dbReference>
<evidence type="ECO:0000313" key="2">
    <source>
        <dbReference type="EMBL" id="UTV28265.1"/>
    </source>
</evidence>
<evidence type="ECO:0000259" key="1">
    <source>
        <dbReference type="Pfam" id="PF04287"/>
    </source>
</evidence>
<proteinExistence type="predicted"/>
<reference evidence="2" key="1">
    <citation type="submission" date="2022-07" db="EMBL/GenBank/DDBJ databases">
        <title>Genome sequencing of Photobacterium atrarenae GJH2-4.</title>
        <authorList>
            <person name="Park S.-J."/>
        </authorList>
    </citation>
    <scope>NUCLEOTIDE SEQUENCE</scope>
    <source>
        <strain evidence="2">GJH2-4</strain>
    </source>
</reference>
<sequence length="107" mass="11616">MDRYRQCRDLLTALETALRQAGLWESEAPAPTALASTAPFAVDTLTGSQWLQWVFLPRMCALVSAQAPLPGPFAISPYLEEALKEHPGCEAVLAVTRQLDALFGASE</sequence>
<dbReference type="PIRSF" id="PIRSF006257">
    <property type="entry name" value="UCP006257"/>
    <property type="match status" value="1"/>
</dbReference>
<dbReference type="Gene3D" id="1.20.1440.40">
    <property type="entry name" value="YqcC-like"/>
    <property type="match status" value="1"/>
</dbReference>
<organism evidence="2 3">
    <name type="scientific">Photobacterium atrarenae</name>
    <dbReference type="NCBI Taxonomy" id="865757"/>
    <lineage>
        <taxon>Bacteria</taxon>
        <taxon>Pseudomonadati</taxon>
        <taxon>Pseudomonadota</taxon>
        <taxon>Gammaproteobacteria</taxon>
        <taxon>Vibrionales</taxon>
        <taxon>Vibrionaceae</taxon>
        <taxon>Photobacterium</taxon>
    </lineage>
</organism>
<dbReference type="PANTHER" id="PTHR39586">
    <property type="entry name" value="CYTOPLASMIC PROTEIN-RELATED"/>
    <property type="match status" value="1"/>
</dbReference>
<dbReference type="InterPro" id="IPR007384">
    <property type="entry name" value="UCP006257"/>
</dbReference>
<dbReference type="PANTHER" id="PTHR39586:SF1">
    <property type="entry name" value="CYTOPLASMIC PROTEIN"/>
    <property type="match status" value="1"/>
</dbReference>
<dbReference type="InterPro" id="IPR036814">
    <property type="entry name" value="YqcC-like_sf"/>
</dbReference>
<protein>
    <submittedName>
        <fullName evidence="2">YqcC family protein</fullName>
    </submittedName>
</protein>
<evidence type="ECO:0000313" key="3">
    <source>
        <dbReference type="Proteomes" id="UP001057998"/>
    </source>
</evidence>
<keyword evidence="3" id="KW-1185">Reference proteome</keyword>
<dbReference type="RefSeq" id="WP_255389576.1">
    <property type="nucleotide sequence ID" value="NZ_CP101508.1"/>
</dbReference>
<dbReference type="EMBL" id="CP101508">
    <property type="protein sequence ID" value="UTV28265.1"/>
    <property type="molecule type" value="Genomic_DNA"/>
</dbReference>
<gene>
    <name evidence="2" type="ORF">NNL38_02970</name>
</gene>